<dbReference type="InterPro" id="IPR053828">
    <property type="entry name" value="Nucleosidase_C"/>
</dbReference>
<dbReference type="PANTHER" id="PTHR11575">
    <property type="entry name" value="5'-NUCLEOTIDASE-RELATED"/>
    <property type="match status" value="1"/>
</dbReference>
<protein>
    <submittedName>
        <fullName evidence="3">BQ5605_C024g09774 protein</fullName>
    </submittedName>
</protein>
<dbReference type="InterPro" id="IPR036907">
    <property type="entry name" value="5'-Nucleotdase_C_sf"/>
</dbReference>
<gene>
    <name evidence="3" type="primary">BQ5605_C024g09774</name>
    <name evidence="3" type="ORF">BQ5605_C024G09774</name>
</gene>
<dbReference type="GO" id="GO:0016787">
    <property type="term" value="F:hydrolase activity"/>
    <property type="evidence" value="ECO:0007669"/>
    <property type="project" value="InterPro"/>
</dbReference>
<dbReference type="Proteomes" id="UP000249464">
    <property type="component" value="Unassembled WGS sequence"/>
</dbReference>
<dbReference type="GO" id="GO:0005829">
    <property type="term" value="C:cytosol"/>
    <property type="evidence" value="ECO:0007669"/>
    <property type="project" value="TreeGrafter"/>
</dbReference>
<feature type="region of interest" description="Disordered" evidence="1">
    <location>
        <begin position="15"/>
        <end position="37"/>
    </location>
</feature>
<sequence length="710" mass="79791">MWLGVIWIGVLRRKEGGDEGQEGRSQAPRTRSRARAGIASESIVTDTARTDRLSERGPGAPTGYTVLNQSPHGSLWLGTTTLAATPQIAFQAFPDRPASMPLQQPGSGPDPTDRPYRALPWGDVNIISTTDTHGWLLGHQNREPNYSGDWGDLYSFTQRLRHQARARGVDLLLVDSGDRVDGNGLVDAEPIEHAKGYTAMQYFQNMPYDVITTGNHELYAIPSLASNVDIRITDESSEKLVPAHAAGIRVQAPREMIKEPWFLEAVREEPSFFLLVGHMSIRYELDSQWSLIVRAIRAVHSRTPILIFGGHHHIRDCVMVSRNEHVFGYENRLLIRSARCSSLQEDERSMSIAAGRYMETIGWMSVSGIDANNTLTFERRFLDQNRATVSIRCDLYRALRLLLTRPRALLRLSQYEFHAGEKFDTAMGQAITKNLSEVAKGFNLTHRYGIAPQSYYLSRHPHNSQQSILNLLTTRVLPLLVTRPDRPNPSWVVLNSGSVRFDVFKGPFTRNDQWIILPFSESGNPNSFLFVPGVKRSVAQQLLAYLNVVGEHKLTTSSASVSVRSTEDNYEEDRWVQERESLHLEHLHRRALLEASNLSTSILPSDDDEASSPSIGYVTQDACGGLGDDTLHRPVPSVWQPIFVATEFPPSSAATDRIDVVFFDFIQPDILGALNTLQNEREYASSDVKLFVEDLTANTLMQEYARREWN</sequence>
<dbReference type="Pfam" id="PF21953">
    <property type="entry name" value="NadN_nucleosid_C"/>
    <property type="match status" value="1"/>
</dbReference>
<dbReference type="InterPro" id="IPR006179">
    <property type="entry name" value="5_nucleotidase/apyrase"/>
</dbReference>
<proteinExistence type="predicted"/>
<evidence type="ECO:0000313" key="4">
    <source>
        <dbReference type="Proteomes" id="UP000249464"/>
    </source>
</evidence>
<dbReference type="STRING" id="796604.A0A2X0MP72"/>
<keyword evidence="4" id="KW-1185">Reference proteome</keyword>
<dbReference type="EMBL" id="FQNC01000086">
    <property type="protein sequence ID" value="SGZ25808.1"/>
    <property type="molecule type" value="Genomic_DNA"/>
</dbReference>
<evidence type="ECO:0000313" key="3">
    <source>
        <dbReference type="EMBL" id="SGZ25808.1"/>
    </source>
</evidence>
<dbReference type="PANTHER" id="PTHR11575:SF22">
    <property type="entry name" value="ADL392WP"/>
    <property type="match status" value="1"/>
</dbReference>
<name>A0A2X0MP72_9BASI</name>
<evidence type="ECO:0000259" key="2">
    <source>
        <dbReference type="Pfam" id="PF21953"/>
    </source>
</evidence>
<accession>A0A2X0MP72</accession>
<reference evidence="3 4" key="1">
    <citation type="submission" date="2016-11" db="EMBL/GenBank/DDBJ databases">
        <authorList>
            <person name="Jaros S."/>
            <person name="Januszkiewicz K."/>
            <person name="Wedrychowicz H."/>
        </authorList>
    </citation>
    <scope>NUCLEOTIDE SEQUENCE [LARGE SCALE GENOMIC DNA]</scope>
</reference>
<organism evidence="3 4">
    <name type="scientific">Microbotryum silenes-dioicae</name>
    <dbReference type="NCBI Taxonomy" id="796604"/>
    <lineage>
        <taxon>Eukaryota</taxon>
        <taxon>Fungi</taxon>
        <taxon>Dikarya</taxon>
        <taxon>Basidiomycota</taxon>
        <taxon>Pucciniomycotina</taxon>
        <taxon>Microbotryomycetes</taxon>
        <taxon>Microbotryales</taxon>
        <taxon>Microbotryaceae</taxon>
        <taxon>Microbotryum</taxon>
    </lineage>
</organism>
<feature type="domain" description="Putative 5'-nucleotidase C-terminal" evidence="2">
    <location>
        <begin position="454"/>
        <end position="671"/>
    </location>
</feature>
<dbReference type="SUPFAM" id="SSF56300">
    <property type="entry name" value="Metallo-dependent phosphatases"/>
    <property type="match status" value="1"/>
</dbReference>
<dbReference type="GO" id="GO:0009166">
    <property type="term" value="P:nucleotide catabolic process"/>
    <property type="evidence" value="ECO:0007669"/>
    <property type="project" value="InterPro"/>
</dbReference>
<evidence type="ECO:0000256" key="1">
    <source>
        <dbReference type="SAM" id="MobiDB-lite"/>
    </source>
</evidence>
<dbReference type="InterPro" id="IPR029052">
    <property type="entry name" value="Metallo-depent_PP-like"/>
</dbReference>
<dbReference type="AlphaFoldDB" id="A0A2X0MP72"/>
<dbReference type="Gene3D" id="3.60.21.10">
    <property type="match status" value="2"/>
</dbReference>
<dbReference type="Gene3D" id="3.90.780.10">
    <property type="entry name" value="5'-Nucleotidase, C-terminal domain"/>
    <property type="match status" value="2"/>
</dbReference>
<dbReference type="SUPFAM" id="SSF55816">
    <property type="entry name" value="5'-nucleotidase (syn. UDP-sugar hydrolase), C-terminal domain"/>
    <property type="match status" value="1"/>
</dbReference>